<evidence type="ECO:0000313" key="1">
    <source>
        <dbReference type="EMBL" id="CAL1268622.1"/>
    </source>
</evidence>
<keyword evidence="2" id="KW-1185">Reference proteome</keyword>
<dbReference type="EMBL" id="CAXIEN010000035">
    <property type="protein sequence ID" value="CAL1268622.1"/>
    <property type="molecule type" value="Genomic_DNA"/>
</dbReference>
<evidence type="ECO:0000313" key="2">
    <source>
        <dbReference type="Proteomes" id="UP001497382"/>
    </source>
</evidence>
<protein>
    <submittedName>
        <fullName evidence="1">Uncharacterized protein</fullName>
    </submittedName>
</protein>
<accession>A0AAV1ZAQ9</accession>
<gene>
    <name evidence="1" type="ORF">LARSCL_LOCUS4278</name>
</gene>
<name>A0AAV1ZAQ9_9ARAC</name>
<comment type="caution">
    <text evidence="1">The sequence shown here is derived from an EMBL/GenBank/DDBJ whole genome shotgun (WGS) entry which is preliminary data.</text>
</comment>
<proteinExistence type="predicted"/>
<sequence length="56" mass="6888">FYYRTKPRTYDLKCLHRPLKTKTGIKWVKRLSHSACHRTIRSSLFVKERPKNELWL</sequence>
<dbReference type="Proteomes" id="UP001497382">
    <property type="component" value="Unassembled WGS sequence"/>
</dbReference>
<organism evidence="1 2">
    <name type="scientific">Larinioides sclopetarius</name>
    <dbReference type="NCBI Taxonomy" id="280406"/>
    <lineage>
        <taxon>Eukaryota</taxon>
        <taxon>Metazoa</taxon>
        <taxon>Ecdysozoa</taxon>
        <taxon>Arthropoda</taxon>
        <taxon>Chelicerata</taxon>
        <taxon>Arachnida</taxon>
        <taxon>Araneae</taxon>
        <taxon>Araneomorphae</taxon>
        <taxon>Entelegynae</taxon>
        <taxon>Araneoidea</taxon>
        <taxon>Araneidae</taxon>
        <taxon>Larinioides</taxon>
    </lineage>
</organism>
<dbReference type="AlphaFoldDB" id="A0AAV1ZAQ9"/>
<reference evidence="1 2" key="1">
    <citation type="submission" date="2024-04" db="EMBL/GenBank/DDBJ databases">
        <authorList>
            <person name="Rising A."/>
            <person name="Reimegard J."/>
            <person name="Sonavane S."/>
            <person name="Akerstrom W."/>
            <person name="Nylinder S."/>
            <person name="Hedman E."/>
            <person name="Kallberg Y."/>
        </authorList>
    </citation>
    <scope>NUCLEOTIDE SEQUENCE [LARGE SCALE GENOMIC DNA]</scope>
</reference>
<feature type="non-terminal residue" evidence="1">
    <location>
        <position position="1"/>
    </location>
</feature>